<protein>
    <submittedName>
        <fullName evidence="1">(D)CMP kinase</fullName>
        <ecNumber evidence="1">2.7.4.25</ecNumber>
    </submittedName>
</protein>
<evidence type="ECO:0000313" key="1">
    <source>
        <dbReference type="EMBL" id="MEW9490710.1"/>
    </source>
</evidence>
<accession>A0ACC6TLH7</accession>
<evidence type="ECO:0000313" key="2">
    <source>
        <dbReference type="Proteomes" id="UP000053480"/>
    </source>
</evidence>
<dbReference type="Proteomes" id="UP000053480">
    <property type="component" value="Unassembled WGS sequence"/>
</dbReference>
<gene>
    <name evidence="1" type="primary">cmk</name>
    <name evidence="1" type="ORF">TQ35_0000615</name>
</gene>
<dbReference type="EMBL" id="JZWS03000001">
    <property type="protein sequence ID" value="MEW9490710.1"/>
    <property type="molecule type" value="Genomic_DNA"/>
</dbReference>
<organism evidence="1 2">
    <name type="scientific">Candidatus Aramenus sulfurataquae</name>
    <dbReference type="NCBI Taxonomy" id="1326980"/>
    <lineage>
        <taxon>Archaea</taxon>
        <taxon>Thermoproteota</taxon>
        <taxon>Thermoprotei</taxon>
        <taxon>Sulfolobales</taxon>
        <taxon>Sulfolobaceae</taxon>
        <taxon>Candidatus Aramenus</taxon>
    </lineage>
</organism>
<reference evidence="1" key="1">
    <citation type="submission" date="2024-07" db="EMBL/GenBank/DDBJ databases">
        <title>Metagenome and Metagenome-Assembled Genomes of Archaea from a hot spring from the geothermal field of Los Azufres, Mexico.</title>
        <authorList>
            <person name="Marin-Paredes R."/>
            <person name="Martinez-Romero E."/>
            <person name="Servin-Garciduenas L.E."/>
        </authorList>
    </citation>
    <scope>NUCLEOTIDE SEQUENCE</scope>
    <source>
        <strain evidence="1">AZ1-454</strain>
    </source>
</reference>
<name>A0ACC6TLH7_9CREN</name>
<proteinExistence type="predicted"/>
<keyword evidence="1" id="KW-0418">Kinase</keyword>
<sequence>MIVLISGPSGSGKTTVARSLSAKLNLNYVSAGELFRQVAKSMGKDILDLNLEAEKDFSIDKEIDRKIFERALRGNVVIESHIVGWLLRDLSDVSVYLWAPVEERARRISIRDNLPYKEALEKVIAREDSHGSRFWKYYGVDFSDLSAYDLTLNTFGLTADKVVEIILQYIRSKNSFVDLPTAFKS</sequence>
<dbReference type="EC" id="2.7.4.25" evidence="1"/>
<comment type="caution">
    <text evidence="1">The sequence shown here is derived from an EMBL/GenBank/DDBJ whole genome shotgun (WGS) entry which is preliminary data.</text>
</comment>
<keyword evidence="1" id="KW-0808">Transferase</keyword>